<comment type="caution">
    <text evidence="1">The sequence shown here is derived from an EMBL/GenBank/DDBJ whole genome shotgun (WGS) entry which is preliminary data.</text>
</comment>
<gene>
    <name evidence="1" type="ORF">LMG7974_00700</name>
</gene>
<keyword evidence="2" id="KW-1185">Reference proteome</keyword>
<protein>
    <submittedName>
        <fullName evidence="1">Uncharacterized protein</fullName>
    </submittedName>
</protein>
<sequence>MDNVGSYKDSAKSINHWRDYWDSKKLEYPYPDDLNDPFNFDSCKKGYCEVNLDRFRVIDTNSAKDKFIGWNGSTLKESLEYILDGAIWKAVGDDDEPKIVIDYTPSIKDLEQLKDSLVADDPCGTFDKIIRDIDLAISSSEVCSVFNSRFGYSDLDMANNLSDFRTRILIVKN</sequence>
<reference evidence="1 2" key="1">
    <citation type="submission" date="2020-11" db="EMBL/GenBank/DDBJ databases">
        <authorList>
            <person name="Peeters C."/>
        </authorList>
    </citation>
    <scope>NUCLEOTIDE SEQUENCE [LARGE SCALE GENOMIC DNA]</scope>
    <source>
        <strain evidence="1 2">LMG 7974</strain>
    </source>
</reference>
<dbReference type="Proteomes" id="UP000789803">
    <property type="component" value="Unassembled WGS sequence"/>
</dbReference>
<evidence type="ECO:0000313" key="2">
    <source>
        <dbReference type="Proteomes" id="UP000789803"/>
    </source>
</evidence>
<dbReference type="EMBL" id="CAJHOF010000005">
    <property type="protein sequence ID" value="CAD7287812.1"/>
    <property type="molecule type" value="Genomic_DNA"/>
</dbReference>
<proteinExistence type="predicted"/>
<dbReference type="RefSeq" id="WP_229932513.1">
    <property type="nucleotide sequence ID" value="NZ_CAJHOF010000005.1"/>
</dbReference>
<name>A0ABN7KAM1_9BACT</name>
<accession>A0ABN7KAM1</accession>
<evidence type="ECO:0000313" key="1">
    <source>
        <dbReference type="EMBL" id="CAD7287812.1"/>
    </source>
</evidence>
<organism evidence="1 2">
    <name type="scientific">Campylobacter majalis</name>
    <dbReference type="NCBI Taxonomy" id="2790656"/>
    <lineage>
        <taxon>Bacteria</taxon>
        <taxon>Pseudomonadati</taxon>
        <taxon>Campylobacterota</taxon>
        <taxon>Epsilonproteobacteria</taxon>
        <taxon>Campylobacterales</taxon>
        <taxon>Campylobacteraceae</taxon>
        <taxon>Campylobacter</taxon>
    </lineage>
</organism>